<evidence type="ECO:0000256" key="1">
    <source>
        <dbReference type="SAM" id="Phobius"/>
    </source>
</evidence>
<dbReference type="InterPro" id="IPR020008">
    <property type="entry name" value="GlyGly_CTERM"/>
</dbReference>
<keyword evidence="1" id="KW-0812">Transmembrane</keyword>
<evidence type="ECO:0008006" key="4">
    <source>
        <dbReference type="Google" id="ProtNLM"/>
    </source>
</evidence>
<keyword evidence="1" id="KW-1133">Transmembrane helix</keyword>
<evidence type="ECO:0000313" key="3">
    <source>
        <dbReference type="Proteomes" id="UP000054725"/>
    </source>
</evidence>
<dbReference type="Proteomes" id="UP000054725">
    <property type="component" value="Unassembled WGS sequence"/>
</dbReference>
<comment type="caution">
    <text evidence="2">The sequence shown here is derived from an EMBL/GenBank/DDBJ whole genome shotgun (WGS) entry which is preliminary data.</text>
</comment>
<dbReference type="NCBIfam" id="TIGR03501">
    <property type="entry name" value="GlyGly_CTERM"/>
    <property type="match status" value="1"/>
</dbReference>
<proteinExistence type="predicted"/>
<evidence type="ECO:0000313" key="2">
    <source>
        <dbReference type="EMBL" id="KTD32237.1"/>
    </source>
</evidence>
<protein>
    <recommendedName>
        <fullName evidence="4">LPXTG cell wall anchor domain-containing protein</fullName>
    </recommendedName>
</protein>
<dbReference type="STRING" id="45070.Lnau_3148"/>
<dbReference type="RefSeq" id="WP_133134936.1">
    <property type="nucleotide sequence ID" value="NZ_CAAAIF010000015.1"/>
</dbReference>
<reference evidence="2 3" key="1">
    <citation type="submission" date="2015-11" db="EMBL/GenBank/DDBJ databases">
        <title>Genomic analysis of 38 Legionella species identifies large and diverse effector repertoires.</title>
        <authorList>
            <person name="Burstein D."/>
            <person name="Amaro F."/>
            <person name="Zusman T."/>
            <person name="Lifshitz Z."/>
            <person name="Cohen O."/>
            <person name="Gilbert J.A."/>
            <person name="Pupko T."/>
            <person name="Shuman H.A."/>
            <person name="Segal G."/>
        </authorList>
    </citation>
    <scope>NUCLEOTIDE SEQUENCE [LARGE SCALE GENOMIC DNA]</scope>
    <source>
        <strain evidence="2 3">ATCC 49506</strain>
    </source>
</reference>
<name>A0A0W0WIT1_9GAMM</name>
<feature type="transmembrane region" description="Helical" evidence="1">
    <location>
        <begin position="32"/>
        <end position="52"/>
    </location>
</feature>
<gene>
    <name evidence="2" type="ORF">Lnau_3148</name>
</gene>
<accession>A0A0W0WIT1</accession>
<dbReference type="EMBL" id="LNYO01000027">
    <property type="protein sequence ID" value="KTD32237.1"/>
    <property type="molecule type" value="Genomic_DNA"/>
</dbReference>
<keyword evidence="3" id="KW-1185">Reference proteome</keyword>
<keyword evidence="1" id="KW-0472">Membrane</keyword>
<dbReference type="NCBIfam" id="TIGR01167">
    <property type="entry name" value="LPXTG_anchor"/>
    <property type="match status" value="1"/>
</dbReference>
<sequence>MFANGWFLGSLGVLVIVLLGFIFLYRKKKKTIHFYIILITFLIIAAIFLHGVSFKLK</sequence>
<feature type="transmembrane region" description="Helical" evidence="1">
    <location>
        <begin position="6"/>
        <end position="25"/>
    </location>
</feature>
<dbReference type="PATRIC" id="fig|45070.6.peg.3324"/>
<dbReference type="AlphaFoldDB" id="A0A0W0WIT1"/>
<organism evidence="2 3">
    <name type="scientific">Legionella nautarum</name>
    <dbReference type="NCBI Taxonomy" id="45070"/>
    <lineage>
        <taxon>Bacteria</taxon>
        <taxon>Pseudomonadati</taxon>
        <taxon>Pseudomonadota</taxon>
        <taxon>Gammaproteobacteria</taxon>
        <taxon>Legionellales</taxon>
        <taxon>Legionellaceae</taxon>
        <taxon>Legionella</taxon>
    </lineage>
</organism>